<keyword evidence="4" id="KW-1185">Reference proteome</keyword>
<comment type="caution">
    <text evidence="3">The sequence shown here is derived from an EMBL/GenBank/DDBJ whole genome shotgun (WGS) entry which is preliminary data.</text>
</comment>
<dbReference type="PROSITE" id="PS50109">
    <property type="entry name" value="HIS_KIN"/>
    <property type="match status" value="1"/>
</dbReference>
<dbReference type="Proteomes" id="UP000288058">
    <property type="component" value="Unassembled WGS sequence"/>
</dbReference>
<organism evidence="3 4">
    <name type="scientific">Idiomarina ramblicola</name>
    <dbReference type="NCBI Taxonomy" id="263724"/>
    <lineage>
        <taxon>Bacteria</taxon>
        <taxon>Pseudomonadati</taxon>
        <taxon>Pseudomonadota</taxon>
        <taxon>Gammaproteobacteria</taxon>
        <taxon>Alteromonadales</taxon>
        <taxon>Idiomarinaceae</taxon>
        <taxon>Idiomarina</taxon>
    </lineage>
</organism>
<dbReference type="GO" id="GO:0005524">
    <property type="term" value="F:ATP binding"/>
    <property type="evidence" value="ECO:0007669"/>
    <property type="project" value="UniProtKB-KW"/>
</dbReference>
<dbReference type="InterPro" id="IPR036890">
    <property type="entry name" value="HATPase_C_sf"/>
</dbReference>
<dbReference type="AlphaFoldDB" id="A0A432Z690"/>
<dbReference type="SMART" id="SM00387">
    <property type="entry name" value="HATPase_c"/>
    <property type="match status" value="1"/>
</dbReference>
<dbReference type="Pfam" id="PF02518">
    <property type="entry name" value="HATPase_c"/>
    <property type="match status" value="1"/>
</dbReference>
<gene>
    <name evidence="3" type="ORF">CWI78_02610</name>
</gene>
<evidence type="ECO:0000256" key="1">
    <source>
        <dbReference type="ARBA" id="ARBA00022553"/>
    </source>
</evidence>
<dbReference type="PANTHER" id="PTHR43547:SF2">
    <property type="entry name" value="HYBRID SIGNAL TRANSDUCTION HISTIDINE KINASE C"/>
    <property type="match status" value="1"/>
</dbReference>
<keyword evidence="1" id="KW-0597">Phosphoprotein</keyword>
<dbReference type="InterPro" id="IPR003594">
    <property type="entry name" value="HATPase_dom"/>
</dbReference>
<feature type="domain" description="Histidine kinase" evidence="2">
    <location>
        <begin position="14"/>
        <end position="227"/>
    </location>
</feature>
<evidence type="ECO:0000259" key="2">
    <source>
        <dbReference type="PROSITE" id="PS50109"/>
    </source>
</evidence>
<dbReference type="PANTHER" id="PTHR43547">
    <property type="entry name" value="TWO-COMPONENT HISTIDINE KINASE"/>
    <property type="match status" value="1"/>
</dbReference>
<dbReference type="GO" id="GO:0000155">
    <property type="term" value="F:phosphorelay sensor kinase activity"/>
    <property type="evidence" value="ECO:0007669"/>
    <property type="project" value="TreeGrafter"/>
</dbReference>
<dbReference type="EMBL" id="PIQC01000001">
    <property type="protein sequence ID" value="RUO73353.1"/>
    <property type="molecule type" value="Genomic_DNA"/>
</dbReference>
<proteinExistence type="predicted"/>
<dbReference type="SUPFAM" id="SSF55874">
    <property type="entry name" value="ATPase domain of HSP90 chaperone/DNA topoisomerase II/histidine kinase"/>
    <property type="match status" value="1"/>
</dbReference>
<evidence type="ECO:0000313" key="3">
    <source>
        <dbReference type="EMBL" id="RUO73353.1"/>
    </source>
</evidence>
<dbReference type="RefSeq" id="WP_126779983.1">
    <property type="nucleotide sequence ID" value="NZ_PIQC01000001.1"/>
</dbReference>
<name>A0A432Z690_9GAMM</name>
<sequence>MTQRTFDFSTVLASSVHDMKNSLCLLIQMIEEVSEQVTDSSATEKMAKVHYEAQRINSNLMQMLTLYRENNDALALNVDQHHLDELVEELVLNNEVYLEQRGITVSIEIDETATGWFDRDLIFHLLNDIIINAMRYTADKLFIKVEVTDDDGCSIMVHDNGDGFPAEMLESAAVPIQQLNVQQSRTGLGLYFAQLIAGAHERNDKKGFIELKNNGHLGGGVFSLTLP</sequence>
<accession>A0A432Z690</accession>
<protein>
    <submittedName>
        <fullName evidence="3">ATP-binding protein</fullName>
    </submittedName>
</protein>
<dbReference type="InterPro" id="IPR005467">
    <property type="entry name" value="His_kinase_dom"/>
</dbReference>
<dbReference type="Gene3D" id="3.30.565.10">
    <property type="entry name" value="Histidine kinase-like ATPase, C-terminal domain"/>
    <property type="match status" value="1"/>
</dbReference>
<reference evidence="4" key="1">
    <citation type="journal article" date="2018" name="Front. Microbiol.">
        <title>Genome-Based Analysis Reveals the Taxonomy and Diversity of the Family Idiomarinaceae.</title>
        <authorList>
            <person name="Liu Y."/>
            <person name="Lai Q."/>
            <person name="Shao Z."/>
        </authorList>
    </citation>
    <scope>NUCLEOTIDE SEQUENCE [LARGE SCALE GENOMIC DNA]</scope>
    <source>
        <strain evidence="4">R22</strain>
    </source>
</reference>
<evidence type="ECO:0000313" key="4">
    <source>
        <dbReference type="Proteomes" id="UP000288058"/>
    </source>
</evidence>
<dbReference type="OrthoDB" id="9122109at2"/>
<keyword evidence="3" id="KW-0547">Nucleotide-binding</keyword>
<keyword evidence="3" id="KW-0067">ATP-binding</keyword>